<name>A0AAV8ACR7_9EUKA</name>
<dbReference type="Proteomes" id="UP001146793">
    <property type="component" value="Unassembled WGS sequence"/>
</dbReference>
<evidence type="ECO:0000256" key="2">
    <source>
        <dbReference type="SAM" id="SignalP"/>
    </source>
</evidence>
<dbReference type="EMBL" id="JANTQA010000008">
    <property type="protein sequence ID" value="KAJ3451445.1"/>
    <property type="molecule type" value="Genomic_DNA"/>
</dbReference>
<feature type="region of interest" description="Disordered" evidence="1">
    <location>
        <begin position="749"/>
        <end position="769"/>
    </location>
</feature>
<evidence type="ECO:0000313" key="3">
    <source>
        <dbReference type="EMBL" id="KAJ3451445.1"/>
    </source>
</evidence>
<comment type="caution">
    <text evidence="3">The sequence shown here is derived from an EMBL/GenBank/DDBJ whole genome shotgun (WGS) entry which is preliminary data.</text>
</comment>
<evidence type="ECO:0000313" key="4">
    <source>
        <dbReference type="Proteomes" id="UP001146793"/>
    </source>
</evidence>
<proteinExistence type="predicted"/>
<evidence type="ECO:0000256" key="1">
    <source>
        <dbReference type="SAM" id="MobiDB-lite"/>
    </source>
</evidence>
<feature type="signal peptide" evidence="2">
    <location>
        <begin position="1"/>
        <end position="19"/>
    </location>
</feature>
<feature type="region of interest" description="Disordered" evidence="1">
    <location>
        <begin position="798"/>
        <end position="818"/>
    </location>
</feature>
<feature type="chain" id="PRO_5043653235" evidence="2">
    <location>
        <begin position="20"/>
        <end position="2041"/>
    </location>
</feature>
<gene>
    <name evidence="3" type="ORF">M0812_03187</name>
</gene>
<protein>
    <submittedName>
        <fullName evidence="3">Uncharacterized protein</fullName>
    </submittedName>
</protein>
<keyword evidence="2" id="KW-0732">Signal</keyword>
<reference evidence="3" key="1">
    <citation type="submission" date="2022-08" db="EMBL/GenBank/DDBJ databases">
        <title>Novel sulphate-reducing endosymbionts in the free-living metamonad Anaeramoeba.</title>
        <authorList>
            <person name="Jerlstrom-Hultqvist J."/>
            <person name="Cepicka I."/>
            <person name="Gallot-Lavallee L."/>
            <person name="Salas-Leiva D."/>
            <person name="Curtis B.A."/>
            <person name="Zahonova K."/>
            <person name="Pipaliya S."/>
            <person name="Dacks J."/>
            <person name="Roger A.J."/>
        </authorList>
    </citation>
    <scope>NUCLEOTIDE SEQUENCE</scope>
    <source>
        <strain evidence="3">Busselton2</strain>
    </source>
</reference>
<accession>A0AAV8ACR7</accession>
<sequence>MKYLLFCIIALFLFNNSFCERLNKNTLVEYKFQQGEAETVENKIGSYLDLSLSEGGCSWLMDTDQQQGLGCNGSQSSQLESGSLSDHLCDWTSQCESDFDYSGGCQHFALEFWWDKPEDDGDEQYQVWYVTNTDFTDRPIFGITYDSTLEGVGGLVVRISGRTPVGIVNKIYNWGTADLKTAGLKHIMISSEIAGGEAYYHCYLNGTETVSTVKDFTSFMMINGQPDYSDTDYRNFTFLQYPLKGKIHYSAIHDSFYDQAEAQQNYEEGLPESRPYVECSNSVQVDTGSEEYTDFKFSDGCSATCAKEQCGYDFEIKITQLPDPRTLQIFKIDTDSDTGRTPIVTDETWTGQLDAATLRAFARTELQDDNNFEIQVDPIGQTLTTYPTNSFTFDFNIQDSTNTKPTITSADDQIEMFDTDVSTNIVLTAFDADSVLETVEATTCPSEGAIYQYPDGTTEINCTGDAIGAQYENEFWLMYKPNLLNGESVKSDQIQFVAKNDQDSETYTLNIDIKNSLTSGNDEQQLSTESVETVSLTAGNEHGSFIIVIDQVPDSSEGLVYKKGETTDPLQADSQLDDDVVEIDFHSTEKNGYFDLLYKVTNTAEDKSSEQAKFTFKVINENPTVQVNVPSGEIDAQEEEVSITGISLTGTYSPDDEIMVGIYSTNGWVNIDEAKSSSYEWYIGEYQNVYAMKFTCPAPQDDTDDHCNEALNSLVFNPKKNSTEDLRVEARIVGQKDISHKTISVNAVLIPSTSPSPSPEPSESTVDESDDCPFLCSDKYTCRDKEEDCPTNIKCEEDAEPCSDGSTCPDPSVNTDDKCPPKTTCQNNQYSCENGGCALSKDDCPERPTCPSGSILCDYQIDCVDANTGKCPVLKDCSADGLIRCRDGSCATEYEDCPNFPVCPDGLVKCVTDHCVKSISDCPKFEECSESEVRCPTGVCAPSLDGCPKRIFCPQGMITCPDKTCRYFKEDCPIIPECPDNRIMCPGSKLCVLLPEQCGNEIVCPDSASIKCEDGTCTSDRSKCEKKTQCPQTRPIRCPEGTCVDHIINCPIPVKCPEGKIKCNDARCVDTSDECPNETVMECGDNEIRCPEGSCAINKEACGQMRQCMSGEIRCWTGVCLLEKDFESKCPEQPTCASDKVLCFDGVCRSSAKDCPNRYQCPEHTPFLCPNGDCQRKKDECQYMSQCGDDKFVCPDYTCVDALKDCGQMITCPESAPYWCHGRCVTSRSDCPALPKCGDLEVRCWSGECRFRGQCKPLPTKCNDEAPVLCPDLKCYASAADCEDKPRECPEGFIKCPLGYCLPEGEKCNRIPTKQCDEPYSYCMADGGCYKDASECEKPDFCPEGERYCRGGCINDDEDFEKNCKGRCPFEKPLLCPGGECKRTYADCTIAPGFRDRCKFSPKEPFYCLATDSCVAKKNYCPILVDICNADNEMCADGTCRTDCTDVVKPECDDGLTYCEKYGKCLVKCPLENGCVSEASYRCWDGECVAESTSCKPQEKNNECKDNGYQCPLGDCQTDSTQCKKRNTCPVDSPVRCGNGNCVTTRDQCPSDSSSDRCVEGEYKCMVDGSCVEDLNECIANNGCPLETPFRCPSDHECYADKSKCELKPNCPDDSPYLCASGKCTADSADCRPIIPCDEGEKRCGKYCIADDAECIERCPPETPIFCKNLFMCVSYISQCQEEKKCPVNQRFRCKNGKCVSKPKLCMDNVPDCEDEQIKCTNGECVDNAEECEAIPSCELGQLRCKDGSCADDENGCSSNNIPTCNDGETYCDDGVCRKECPEFEGCGMGLFLCPDGECAEECEKEDGKFKCWGGTYAENAVDCIKPLFRKLPFDLEYSLPIDEDSIIQIIENIDDALSDNTLLGSLQIPAGAILRNEDSNLPNVKIQIKSLANSILEKYRNNKVHDTENNERTLQKIHSVVVELLKDEEASFEDFIKVILKIYKDGLPVSEDDFCLAYYDEEEELWECIESTREEDPDNPLLYIITGKIDHFTPYAVIQSTKDVEPTPDPTPDPDDDVSGSMSLAVSLFLTLVLFFVKFI</sequence>
<organism evidence="3 4">
    <name type="scientific">Anaeramoeba flamelloides</name>
    <dbReference type="NCBI Taxonomy" id="1746091"/>
    <lineage>
        <taxon>Eukaryota</taxon>
        <taxon>Metamonada</taxon>
        <taxon>Anaeramoebidae</taxon>
        <taxon>Anaeramoeba</taxon>
    </lineage>
</organism>